<evidence type="ECO:0008006" key="3">
    <source>
        <dbReference type="Google" id="ProtNLM"/>
    </source>
</evidence>
<gene>
    <name evidence="1" type="ORF">ACFS25_28725</name>
</gene>
<keyword evidence="2" id="KW-1185">Reference proteome</keyword>
<reference evidence="2" key="1">
    <citation type="journal article" date="2019" name="Int. J. Syst. Evol. Microbiol.">
        <title>The Global Catalogue of Microorganisms (GCM) 10K type strain sequencing project: providing services to taxonomists for standard genome sequencing and annotation.</title>
        <authorList>
            <consortium name="The Broad Institute Genomics Platform"/>
            <consortium name="The Broad Institute Genome Sequencing Center for Infectious Disease"/>
            <person name="Wu L."/>
            <person name="Ma J."/>
        </authorList>
    </citation>
    <scope>NUCLEOTIDE SEQUENCE [LARGE SCALE GENOMIC DNA]</scope>
    <source>
        <strain evidence="2">KCTC 52490</strain>
    </source>
</reference>
<protein>
    <recommendedName>
        <fullName evidence="3">Transcriptional regulator</fullName>
    </recommendedName>
</protein>
<comment type="caution">
    <text evidence="1">The sequence shown here is derived from an EMBL/GenBank/DDBJ whole genome shotgun (WGS) entry which is preliminary data.</text>
</comment>
<accession>A0ABW6AR31</accession>
<name>A0ABW6AR31_9BACT</name>
<evidence type="ECO:0000313" key="1">
    <source>
        <dbReference type="EMBL" id="MFD2937786.1"/>
    </source>
</evidence>
<dbReference type="RefSeq" id="WP_381508191.1">
    <property type="nucleotide sequence ID" value="NZ_JBHUOM010000044.1"/>
</dbReference>
<organism evidence="1 2">
    <name type="scientific">Spirosoma flavum</name>
    <dbReference type="NCBI Taxonomy" id="2048557"/>
    <lineage>
        <taxon>Bacteria</taxon>
        <taxon>Pseudomonadati</taxon>
        <taxon>Bacteroidota</taxon>
        <taxon>Cytophagia</taxon>
        <taxon>Cytophagales</taxon>
        <taxon>Cytophagaceae</taxon>
        <taxon>Spirosoma</taxon>
    </lineage>
</organism>
<sequence>MENELKENIEDVLIENVPSLMTKVVGLLSKEGNKVESELAIAFTKIIQYRTRTTPYTEIEGGKFVAQEEYFKSIDIIYNYIKTELR</sequence>
<proteinExistence type="predicted"/>
<dbReference type="Proteomes" id="UP001597512">
    <property type="component" value="Unassembled WGS sequence"/>
</dbReference>
<dbReference type="EMBL" id="JBHUOM010000044">
    <property type="protein sequence ID" value="MFD2937786.1"/>
    <property type="molecule type" value="Genomic_DNA"/>
</dbReference>
<evidence type="ECO:0000313" key="2">
    <source>
        <dbReference type="Proteomes" id="UP001597512"/>
    </source>
</evidence>